<dbReference type="AlphaFoldDB" id="A0A0A2MMS4"/>
<gene>
    <name evidence="1" type="ORF">Q766_11620</name>
</gene>
<dbReference type="Proteomes" id="UP000030111">
    <property type="component" value="Unassembled WGS sequence"/>
</dbReference>
<dbReference type="EMBL" id="JRLY01000008">
    <property type="protein sequence ID" value="KGO92758.1"/>
    <property type="molecule type" value="Genomic_DNA"/>
</dbReference>
<name>A0A0A2MMS4_9FLAO</name>
<comment type="caution">
    <text evidence="1">The sequence shown here is derived from an EMBL/GenBank/DDBJ whole genome shotgun (WGS) entry which is preliminary data.</text>
</comment>
<evidence type="ECO:0000313" key="2">
    <source>
        <dbReference type="Proteomes" id="UP000030111"/>
    </source>
</evidence>
<proteinExistence type="predicted"/>
<organism evidence="1 2">
    <name type="scientific">Flavobacterium subsaxonicum WB 4.1-42 = DSM 21790</name>
    <dbReference type="NCBI Taxonomy" id="1121898"/>
    <lineage>
        <taxon>Bacteria</taxon>
        <taxon>Pseudomonadati</taxon>
        <taxon>Bacteroidota</taxon>
        <taxon>Flavobacteriia</taxon>
        <taxon>Flavobacteriales</taxon>
        <taxon>Flavobacteriaceae</taxon>
        <taxon>Flavobacterium</taxon>
    </lineage>
</organism>
<dbReference type="RefSeq" id="WP_026992839.1">
    <property type="nucleotide sequence ID" value="NZ_JRLY01000008.1"/>
</dbReference>
<dbReference type="eggNOG" id="ENOG502ZAH7">
    <property type="taxonomic scope" value="Bacteria"/>
</dbReference>
<evidence type="ECO:0000313" key="1">
    <source>
        <dbReference type="EMBL" id="KGO92758.1"/>
    </source>
</evidence>
<keyword evidence="2" id="KW-1185">Reference proteome</keyword>
<dbReference type="STRING" id="1121898.GCA_000422725_02489"/>
<sequence length="165" mass="19630">MKIYDFNELASNTMPMEDFELNWRFDDEKYDKLPEKDLRLIKPLNPVVSKFLWDYISKSGLHSDIPFKKDYFETIEQITITADNKKDVKNWLYQCDLPLDNQVCLSWLPTTAIMIPWKLFIQYFDSFYYSVSDDLTIVDESLSCALFFHHSGEIYFGRTTNFTPI</sequence>
<accession>A0A0A2MMS4</accession>
<protein>
    <submittedName>
        <fullName evidence="1">Uncharacterized protein</fullName>
    </submittedName>
</protein>
<dbReference type="OrthoDB" id="840133at2"/>
<reference evidence="1 2" key="1">
    <citation type="submission" date="2013-09" db="EMBL/GenBank/DDBJ databases">
        <authorList>
            <person name="Zeng Z."/>
            <person name="Chen C."/>
        </authorList>
    </citation>
    <scope>NUCLEOTIDE SEQUENCE [LARGE SCALE GENOMIC DNA]</scope>
    <source>
        <strain evidence="1 2">WB 4.1-42</strain>
    </source>
</reference>